<reference evidence="5 6" key="1">
    <citation type="journal article" date="2022" name="Nat. Genet.">
        <title>Improved pea reference genome and pan-genome highlight genomic features and evolutionary characteristics.</title>
        <authorList>
            <person name="Yang T."/>
            <person name="Liu R."/>
            <person name="Luo Y."/>
            <person name="Hu S."/>
            <person name="Wang D."/>
            <person name="Wang C."/>
            <person name="Pandey M.K."/>
            <person name="Ge S."/>
            <person name="Xu Q."/>
            <person name="Li N."/>
            <person name="Li G."/>
            <person name="Huang Y."/>
            <person name="Saxena R.K."/>
            <person name="Ji Y."/>
            <person name="Li M."/>
            <person name="Yan X."/>
            <person name="He Y."/>
            <person name="Liu Y."/>
            <person name="Wang X."/>
            <person name="Xiang C."/>
            <person name="Varshney R.K."/>
            <person name="Ding H."/>
            <person name="Gao S."/>
            <person name="Zong X."/>
        </authorList>
    </citation>
    <scope>NUCLEOTIDE SEQUENCE [LARGE SCALE GENOMIC DNA]</scope>
    <source>
        <strain evidence="5 6">cv. Zhongwan 6</strain>
    </source>
</reference>
<evidence type="ECO:0000256" key="3">
    <source>
        <dbReference type="ARBA" id="ARBA00023004"/>
    </source>
</evidence>
<keyword evidence="3" id="KW-0408">Iron</keyword>
<dbReference type="AlphaFoldDB" id="A0A9D5AKA7"/>
<feature type="transmembrane region" description="Helical" evidence="4">
    <location>
        <begin position="41"/>
        <end position="60"/>
    </location>
</feature>
<feature type="transmembrane region" description="Helical" evidence="4">
    <location>
        <begin position="5"/>
        <end position="21"/>
    </location>
</feature>
<dbReference type="Gramene" id="Psat5g209920.1">
    <property type="protein sequence ID" value="Psat5g209920.1.cds"/>
    <property type="gene ID" value="Psat5g209920"/>
</dbReference>
<keyword evidence="4" id="KW-0812">Transmembrane</keyword>
<feature type="transmembrane region" description="Helical" evidence="4">
    <location>
        <begin position="287"/>
        <end position="310"/>
    </location>
</feature>
<dbReference type="PANTHER" id="PTHR24286:SF12">
    <property type="entry name" value="CYTOCHROME P450 FAMILY PROTEIN, EXPRESSED"/>
    <property type="match status" value="1"/>
</dbReference>
<gene>
    <name evidence="5" type="ORF">KIW84_055839</name>
</gene>
<evidence type="ECO:0000313" key="5">
    <source>
        <dbReference type="EMBL" id="KAI5410481.1"/>
    </source>
</evidence>
<evidence type="ECO:0000256" key="4">
    <source>
        <dbReference type="SAM" id="Phobius"/>
    </source>
</evidence>
<organism evidence="5 6">
    <name type="scientific">Pisum sativum</name>
    <name type="common">Garden pea</name>
    <name type="synonym">Lathyrus oleraceus</name>
    <dbReference type="NCBI Taxonomy" id="3888"/>
    <lineage>
        <taxon>Eukaryota</taxon>
        <taxon>Viridiplantae</taxon>
        <taxon>Streptophyta</taxon>
        <taxon>Embryophyta</taxon>
        <taxon>Tracheophyta</taxon>
        <taxon>Spermatophyta</taxon>
        <taxon>Magnoliopsida</taxon>
        <taxon>eudicotyledons</taxon>
        <taxon>Gunneridae</taxon>
        <taxon>Pentapetalae</taxon>
        <taxon>rosids</taxon>
        <taxon>fabids</taxon>
        <taxon>Fabales</taxon>
        <taxon>Fabaceae</taxon>
        <taxon>Papilionoideae</taxon>
        <taxon>50 kb inversion clade</taxon>
        <taxon>NPAAA clade</taxon>
        <taxon>Hologalegina</taxon>
        <taxon>IRL clade</taxon>
        <taxon>Fabeae</taxon>
        <taxon>Lathyrus</taxon>
    </lineage>
</organism>
<evidence type="ECO:0000256" key="2">
    <source>
        <dbReference type="ARBA" id="ARBA00022723"/>
    </source>
</evidence>
<keyword evidence="4" id="KW-1133">Transmembrane helix</keyword>
<dbReference type="InterPro" id="IPR001128">
    <property type="entry name" value="Cyt_P450"/>
</dbReference>
<sequence>MDAIYLGLFGVVIGVVLWWWNEYWYVLPLKFKCLKSSTKLPPGHMGLPFIGEMISFLWYFKIVRRPDDFINAKQCKYGDGGGMFRTHLFGEPSIIVYTPAVNKFVLFSDTNFKQEWPTVELMGVTSMVAVHGKAHTRVRNFVTNAINRPDALSRIAALVQPHIVTALRSWDDMGKIKAKVETQKMSFESIAKLFLGKEPGDFLNSLDKLYQGVLPGVRAYPINVPGFAYHHALRCRRKLEKIFYMELDKRKSKNENMVETIDLMDGLMQIEDDEGDKLSDKEVVDNIVSLVLGGYISTSLVSMWAIYLLAKHPNVLEKLREENMALTKGSPEDYITSKDVSNLKYTNKVFLLIMQIDTTSVPICKRQIVTFFWSFL</sequence>
<dbReference type="GO" id="GO:0004497">
    <property type="term" value="F:monooxygenase activity"/>
    <property type="evidence" value="ECO:0007669"/>
    <property type="project" value="InterPro"/>
</dbReference>
<dbReference type="Gramene" id="Psat05G0583900-T1">
    <property type="protein sequence ID" value="KAI5410481.1"/>
    <property type="gene ID" value="KIW84_055839"/>
</dbReference>
<dbReference type="GO" id="GO:0016125">
    <property type="term" value="P:sterol metabolic process"/>
    <property type="evidence" value="ECO:0007669"/>
    <property type="project" value="TreeGrafter"/>
</dbReference>
<comment type="caution">
    <text evidence="5">The sequence shown here is derived from an EMBL/GenBank/DDBJ whole genome shotgun (WGS) entry which is preliminary data.</text>
</comment>
<dbReference type="SUPFAM" id="SSF48264">
    <property type="entry name" value="Cytochrome P450"/>
    <property type="match status" value="1"/>
</dbReference>
<dbReference type="GO" id="GO:0005506">
    <property type="term" value="F:iron ion binding"/>
    <property type="evidence" value="ECO:0007669"/>
    <property type="project" value="InterPro"/>
</dbReference>
<dbReference type="Gene3D" id="1.10.630.10">
    <property type="entry name" value="Cytochrome P450"/>
    <property type="match status" value="1"/>
</dbReference>
<dbReference type="GO" id="GO:0016132">
    <property type="term" value="P:brassinosteroid biosynthetic process"/>
    <property type="evidence" value="ECO:0007669"/>
    <property type="project" value="TreeGrafter"/>
</dbReference>
<dbReference type="GO" id="GO:0020037">
    <property type="term" value="F:heme binding"/>
    <property type="evidence" value="ECO:0007669"/>
    <property type="project" value="InterPro"/>
</dbReference>
<evidence type="ECO:0000313" key="6">
    <source>
        <dbReference type="Proteomes" id="UP001058974"/>
    </source>
</evidence>
<accession>A0A9D5AKA7</accession>
<dbReference type="PANTHER" id="PTHR24286">
    <property type="entry name" value="CYTOCHROME P450 26"/>
    <property type="match status" value="1"/>
</dbReference>
<keyword evidence="4" id="KW-0472">Membrane</keyword>
<name>A0A9D5AKA7_PEA</name>
<dbReference type="EMBL" id="JAMSHJ010000005">
    <property type="protein sequence ID" value="KAI5410481.1"/>
    <property type="molecule type" value="Genomic_DNA"/>
</dbReference>
<keyword evidence="6" id="KW-1185">Reference proteome</keyword>
<dbReference type="GO" id="GO:0016705">
    <property type="term" value="F:oxidoreductase activity, acting on paired donors, with incorporation or reduction of molecular oxygen"/>
    <property type="evidence" value="ECO:0007669"/>
    <property type="project" value="InterPro"/>
</dbReference>
<dbReference type="GO" id="GO:0010268">
    <property type="term" value="P:brassinosteroid homeostasis"/>
    <property type="evidence" value="ECO:0007669"/>
    <property type="project" value="TreeGrafter"/>
</dbReference>
<keyword evidence="2" id="KW-0479">Metal-binding</keyword>
<dbReference type="Pfam" id="PF00067">
    <property type="entry name" value="p450"/>
    <property type="match status" value="1"/>
</dbReference>
<proteinExistence type="inferred from homology"/>
<dbReference type="Proteomes" id="UP001058974">
    <property type="component" value="Chromosome 5"/>
</dbReference>
<dbReference type="InterPro" id="IPR036396">
    <property type="entry name" value="Cyt_P450_sf"/>
</dbReference>
<evidence type="ECO:0000256" key="1">
    <source>
        <dbReference type="ARBA" id="ARBA00010617"/>
    </source>
</evidence>
<comment type="similarity">
    <text evidence="1">Belongs to the cytochrome P450 family.</text>
</comment>
<protein>
    <submittedName>
        <fullName evidence="5">Uncharacterized protein</fullName>
    </submittedName>
</protein>